<evidence type="ECO:0000313" key="1">
    <source>
        <dbReference type="EMBL" id="CVK21553.1"/>
    </source>
</evidence>
<gene>
    <name evidence="2" type="ORF">SPSPH_047480</name>
    <name evidence="1" type="ORF">SSPH_04245</name>
</gene>
<reference evidence="2" key="2">
    <citation type="submission" date="2024-03" db="EMBL/GenBank/DDBJ databases">
        <title>Complete genome sequence of Sporomusa sphaeroides DSM 2875T isolated from mud of the Leine river and Sporomusa ovata DSM 2662T isolated from sugar beet leaf silage.</title>
        <authorList>
            <person name="Boeer T."/>
            <person name="Lueschen A."/>
            <person name="Daniel R."/>
            <person name="Poehlein A."/>
        </authorList>
    </citation>
    <scope>NUCLEOTIDE SEQUENCE</scope>
    <source>
        <strain evidence="2">DSM 2875</strain>
        <plasmid evidence="2">pSSP59</plasmid>
    </source>
</reference>
<evidence type="ECO:0000313" key="3">
    <source>
        <dbReference type="Proteomes" id="UP000186950"/>
    </source>
</evidence>
<dbReference type="EMBL" id="FCOW01000038">
    <property type="protein sequence ID" value="CVK21553.1"/>
    <property type="molecule type" value="Genomic_DNA"/>
</dbReference>
<organism evidence="2 3">
    <name type="scientific">Sporomusa sphaeroides DSM 2875</name>
    <dbReference type="NCBI Taxonomy" id="1337886"/>
    <lineage>
        <taxon>Bacteria</taxon>
        <taxon>Bacillati</taxon>
        <taxon>Bacillota</taxon>
        <taxon>Negativicutes</taxon>
        <taxon>Selenomonadales</taxon>
        <taxon>Sporomusaceae</taxon>
        <taxon>Sporomusa</taxon>
    </lineage>
</organism>
<dbReference type="Proteomes" id="UP000245702">
    <property type="component" value="Unassembled WGS sequence"/>
</dbReference>
<dbReference type="AlphaFoldDB" id="A0A1U7M9X2"/>
<geneLocation type="plasmid" evidence="2 3">
    <name>pSSP59</name>
</geneLocation>
<evidence type="ECO:0000313" key="4">
    <source>
        <dbReference type="Proteomes" id="UP000245702"/>
    </source>
</evidence>
<name>A0A1U7M9X2_9FIRM</name>
<reference evidence="1 4" key="1">
    <citation type="submission" date="2016-01" db="EMBL/GenBank/DDBJ databases">
        <authorList>
            <person name="Brown R."/>
        </authorList>
    </citation>
    <scope>NUCLEOTIDE SEQUENCE [LARGE SCALE GENOMIC DNA]</scope>
    <source>
        <strain evidence="1">Sporomusa sphaeroides DSM 2875</strain>
    </source>
</reference>
<accession>A0A1U7M9X2</accession>
<proteinExistence type="predicted"/>
<sequence>MMAVWVAAETLFRERSGNPKIEGGIKKMSMSLPVKEGSTIKLSDCDIYDLLRMQQTGKDLYDNKLSKAVKENVSVRVDFLGDFGFELEKIATQYGIPFESKYVSECMECGKRLQPNWFFYWMGGTFCSKCMREIEQDLNQE</sequence>
<keyword evidence="4" id="KW-1185">Reference proteome</keyword>
<dbReference type="KEGG" id="ssph:SPSPH_047480"/>
<keyword evidence="2" id="KW-0614">Plasmid</keyword>
<dbReference type="Proteomes" id="UP000186950">
    <property type="component" value="Plasmid pSSP59"/>
</dbReference>
<protein>
    <submittedName>
        <fullName evidence="2">Uncharacterized protein</fullName>
    </submittedName>
</protein>
<evidence type="ECO:0000313" key="2">
    <source>
        <dbReference type="EMBL" id="WXA41936.1"/>
    </source>
</evidence>
<dbReference type="EMBL" id="CP146992">
    <property type="protein sequence ID" value="WXA41936.1"/>
    <property type="molecule type" value="Genomic_DNA"/>
</dbReference>